<comment type="caution">
    <text evidence="5">The sequence shown here is derived from an EMBL/GenBank/DDBJ whole genome shotgun (WGS) entry which is preliminary data.</text>
</comment>
<feature type="domain" description="Bacillithiol biosynthesis BshC C-terminal coiled-coil" evidence="4">
    <location>
        <begin position="379"/>
        <end position="534"/>
    </location>
</feature>
<proteinExistence type="inferred from homology"/>
<feature type="domain" description="Bacillithiol biosynthesis BshC N-terminal Rossmann-like" evidence="3">
    <location>
        <begin position="1"/>
        <end position="377"/>
    </location>
</feature>
<sequence length="538" mass="62694">MPTDCISYSETNYFSNLILDYLAQKDELKAFYHRFPELSNFKAQIGEKKAAFSKEHREVLVKVLREQYKDLEITGEVSGNIEALAENNTFTVVTGHQLNLFTGPLYFLYKIVSTINLTFILKKEYPDYNFVPVYWMATEDHDFEEINFFNLNGKKFKWNKANDNAGKDAVGNLSTDGLDEVFKLFSAEIGGGKDADRLKELFENAYLKHENLTDATRYLANELFKEYGLVILDAQNKELKKEFIPFAKNELTEQISHKNTLEKANALNDLGYNVQVNPREINLFYLNNGLRERIIEKDGEYFVNDTEIRFTKDEILKELEDHPERFSPNVMMRPLYQEVVLPNLCYIGGGGELAYWLELKDYFEAENVPFPILLLRNSALIQSEKIDGKRKRLNIKLKELFLKQHELINRKVRKISNIDIDFSPQKQHLVEQFQEMYKLAEQTDKSFLGAVKAQEVKQLKGLEKLEHRLLKAQKRKLEDEVSRIAELQNELFPNHGLQERRTNFSEIYAEYGDQLIPELIENLNPLEANFKILTFGKG</sequence>
<dbReference type="PIRSF" id="PIRSF012535">
    <property type="entry name" value="UCP012535"/>
    <property type="match status" value="1"/>
</dbReference>
<dbReference type="InterPro" id="IPR055398">
    <property type="entry name" value="Rossmann-like_BshC"/>
</dbReference>
<dbReference type="Proteomes" id="UP001597131">
    <property type="component" value="Unassembled WGS sequence"/>
</dbReference>
<protein>
    <recommendedName>
        <fullName evidence="2">Putative cysteine ligase BshC</fullName>
        <ecNumber evidence="2">6.-.-.-</ecNumber>
    </recommendedName>
</protein>
<dbReference type="Pfam" id="PF24850">
    <property type="entry name" value="CC_BshC"/>
    <property type="match status" value="1"/>
</dbReference>
<evidence type="ECO:0000259" key="4">
    <source>
        <dbReference type="Pfam" id="PF24850"/>
    </source>
</evidence>
<organism evidence="5 6">
    <name type="scientific">Salegentibacter chungangensis</name>
    <dbReference type="NCBI Taxonomy" id="1335724"/>
    <lineage>
        <taxon>Bacteria</taxon>
        <taxon>Pseudomonadati</taxon>
        <taxon>Bacteroidota</taxon>
        <taxon>Flavobacteriia</taxon>
        <taxon>Flavobacteriales</taxon>
        <taxon>Flavobacteriaceae</taxon>
        <taxon>Salegentibacter</taxon>
    </lineage>
</organism>
<dbReference type="EC" id="6.-.-.-" evidence="2"/>
<dbReference type="RefSeq" id="WP_380744138.1">
    <property type="nucleotide sequence ID" value="NZ_JBHTLI010000001.1"/>
</dbReference>
<dbReference type="Pfam" id="PF10079">
    <property type="entry name" value="Rossmann-like_BshC"/>
    <property type="match status" value="1"/>
</dbReference>
<accession>A0ABW3NR93</accession>
<evidence type="ECO:0000256" key="1">
    <source>
        <dbReference type="ARBA" id="ARBA00022598"/>
    </source>
</evidence>
<gene>
    <name evidence="2 5" type="primary">bshC</name>
    <name evidence="5" type="ORF">ACFQ3Q_06625</name>
</gene>
<dbReference type="InterPro" id="IPR055399">
    <property type="entry name" value="CC_BshC"/>
</dbReference>
<reference evidence="6" key="1">
    <citation type="journal article" date="2019" name="Int. J. Syst. Evol. Microbiol.">
        <title>The Global Catalogue of Microorganisms (GCM) 10K type strain sequencing project: providing services to taxonomists for standard genome sequencing and annotation.</title>
        <authorList>
            <consortium name="The Broad Institute Genomics Platform"/>
            <consortium name="The Broad Institute Genome Sequencing Center for Infectious Disease"/>
            <person name="Wu L."/>
            <person name="Ma J."/>
        </authorList>
    </citation>
    <scope>NUCLEOTIDE SEQUENCE [LARGE SCALE GENOMIC DNA]</scope>
    <source>
        <strain evidence="6">CCUG 64793</strain>
    </source>
</reference>
<dbReference type="InterPro" id="IPR011199">
    <property type="entry name" value="Bacillithiol_biosynth_BshC"/>
</dbReference>
<evidence type="ECO:0000313" key="6">
    <source>
        <dbReference type="Proteomes" id="UP001597131"/>
    </source>
</evidence>
<keyword evidence="1 2" id="KW-0436">Ligase</keyword>
<evidence type="ECO:0000256" key="2">
    <source>
        <dbReference type="HAMAP-Rule" id="MF_01867"/>
    </source>
</evidence>
<evidence type="ECO:0000313" key="5">
    <source>
        <dbReference type="EMBL" id="MFD1095414.1"/>
    </source>
</evidence>
<comment type="similarity">
    <text evidence="2">Belongs to the BshC family.</text>
</comment>
<name>A0ABW3NR93_9FLAO</name>
<keyword evidence="6" id="KW-1185">Reference proteome</keyword>
<dbReference type="NCBIfam" id="TIGR03998">
    <property type="entry name" value="thiol_BshC"/>
    <property type="match status" value="1"/>
</dbReference>
<evidence type="ECO:0000259" key="3">
    <source>
        <dbReference type="Pfam" id="PF10079"/>
    </source>
</evidence>
<dbReference type="EMBL" id="JBHTLI010000001">
    <property type="protein sequence ID" value="MFD1095414.1"/>
    <property type="molecule type" value="Genomic_DNA"/>
</dbReference>
<dbReference type="HAMAP" id="MF_01867">
    <property type="entry name" value="BshC"/>
    <property type="match status" value="1"/>
</dbReference>